<evidence type="ECO:0000313" key="9">
    <source>
        <dbReference type="EMBL" id="PVE54956.1"/>
    </source>
</evidence>
<gene>
    <name evidence="9" type="ORF">DC430_06845</name>
</gene>
<evidence type="ECO:0000313" key="10">
    <source>
        <dbReference type="Proteomes" id="UP000244335"/>
    </source>
</evidence>
<evidence type="ECO:0000256" key="4">
    <source>
        <dbReference type="ARBA" id="ARBA00022989"/>
    </source>
</evidence>
<feature type="domain" description="EamA" evidence="8">
    <location>
        <begin position="57"/>
        <end position="190"/>
    </location>
</feature>
<evidence type="ECO:0000256" key="7">
    <source>
        <dbReference type="SAM" id="Phobius"/>
    </source>
</evidence>
<keyword evidence="4 7" id="KW-1133">Transmembrane helix</keyword>
<dbReference type="GO" id="GO:0016020">
    <property type="term" value="C:membrane"/>
    <property type="evidence" value="ECO:0007669"/>
    <property type="project" value="UniProtKB-SubCell"/>
</dbReference>
<dbReference type="InterPro" id="IPR000620">
    <property type="entry name" value="EamA_dom"/>
</dbReference>
<feature type="transmembrane region" description="Helical" evidence="7">
    <location>
        <begin position="318"/>
        <end position="336"/>
    </location>
</feature>
<dbReference type="EMBL" id="QDFR01000002">
    <property type="protein sequence ID" value="PVE54956.1"/>
    <property type="molecule type" value="Genomic_DNA"/>
</dbReference>
<evidence type="ECO:0000256" key="3">
    <source>
        <dbReference type="ARBA" id="ARBA00022692"/>
    </source>
</evidence>
<feature type="transmembrane region" description="Helical" evidence="7">
    <location>
        <begin position="174"/>
        <end position="192"/>
    </location>
</feature>
<evidence type="ECO:0000256" key="6">
    <source>
        <dbReference type="SAM" id="MobiDB-lite"/>
    </source>
</evidence>
<dbReference type="PANTHER" id="PTHR22911">
    <property type="entry name" value="ACYL-MALONYL CONDENSING ENZYME-RELATED"/>
    <property type="match status" value="1"/>
</dbReference>
<feature type="transmembrane region" description="Helical" evidence="7">
    <location>
        <begin position="150"/>
        <end position="167"/>
    </location>
</feature>
<evidence type="ECO:0000256" key="1">
    <source>
        <dbReference type="ARBA" id="ARBA00004141"/>
    </source>
</evidence>
<feature type="transmembrane region" description="Helical" evidence="7">
    <location>
        <begin position="264"/>
        <end position="285"/>
    </location>
</feature>
<comment type="similarity">
    <text evidence="2">Belongs to the drug/metabolite transporter (DMT) superfamily. 10 TMS drug/metabolite exporter (DME) (TC 2.A.7.3) family.</text>
</comment>
<comment type="caution">
    <text evidence="9">The sequence shown here is derived from an EMBL/GenBank/DDBJ whole genome shotgun (WGS) entry which is preliminary data.</text>
</comment>
<feature type="transmembrane region" description="Helical" evidence="7">
    <location>
        <begin position="59"/>
        <end position="79"/>
    </location>
</feature>
<dbReference type="InterPro" id="IPR037185">
    <property type="entry name" value="EmrE-like"/>
</dbReference>
<evidence type="ECO:0000259" key="8">
    <source>
        <dbReference type="Pfam" id="PF00892"/>
    </source>
</evidence>
<comment type="subcellular location">
    <subcellularLocation>
        <location evidence="1">Membrane</location>
        <topology evidence="1">Multi-pass membrane protein</topology>
    </subcellularLocation>
</comment>
<feature type="region of interest" description="Disordered" evidence="6">
    <location>
        <begin position="1"/>
        <end position="24"/>
    </location>
</feature>
<accession>A0AA92C4J4</accession>
<feature type="transmembrane region" description="Helical" evidence="7">
    <location>
        <begin position="292"/>
        <end position="312"/>
    </location>
</feature>
<dbReference type="Proteomes" id="UP000244335">
    <property type="component" value="Unassembled WGS sequence"/>
</dbReference>
<reference evidence="9 10" key="1">
    <citation type="submission" date="2018-04" db="EMBL/GenBank/DDBJ databases">
        <authorList>
            <person name="Hagen T."/>
        </authorList>
    </citation>
    <scope>NUCLEOTIDE SEQUENCE [LARGE SCALE GENOMIC DNA]</scope>
    <source>
        <strain evidence="9 10">TPD7009</strain>
    </source>
</reference>
<dbReference type="AlphaFoldDB" id="A0AA92C4J4"/>
<feature type="domain" description="EamA" evidence="8">
    <location>
        <begin position="204"/>
        <end position="334"/>
    </location>
</feature>
<organism evidence="9 10">
    <name type="scientific">Rhizobium rhizogenes</name>
    <name type="common">Agrobacterium rhizogenes</name>
    <dbReference type="NCBI Taxonomy" id="359"/>
    <lineage>
        <taxon>Bacteria</taxon>
        <taxon>Pseudomonadati</taxon>
        <taxon>Pseudomonadota</taxon>
        <taxon>Alphaproteobacteria</taxon>
        <taxon>Hyphomicrobiales</taxon>
        <taxon>Rhizobiaceae</taxon>
        <taxon>Rhizobium/Agrobacterium group</taxon>
        <taxon>Rhizobium</taxon>
    </lineage>
</organism>
<dbReference type="Pfam" id="PF00892">
    <property type="entry name" value="EamA"/>
    <property type="match status" value="2"/>
</dbReference>
<feature type="transmembrane region" description="Helical" evidence="7">
    <location>
        <begin position="204"/>
        <end position="224"/>
    </location>
</feature>
<keyword evidence="5 7" id="KW-0472">Membrane</keyword>
<feature type="transmembrane region" description="Helical" evidence="7">
    <location>
        <begin position="236"/>
        <end position="258"/>
    </location>
</feature>
<keyword evidence="3 7" id="KW-0812">Transmembrane</keyword>
<protein>
    <submittedName>
        <fullName evidence="9">EamA/RhaT family transporter</fullName>
    </submittedName>
</protein>
<evidence type="ECO:0000256" key="5">
    <source>
        <dbReference type="ARBA" id="ARBA00023136"/>
    </source>
</evidence>
<dbReference type="SUPFAM" id="SSF103481">
    <property type="entry name" value="Multidrug resistance efflux transporter EmrE"/>
    <property type="match status" value="2"/>
</dbReference>
<proteinExistence type="inferred from homology"/>
<feature type="transmembrane region" description="Helical" evidence="7">
    <location>
        <begin position="85"/>
        <end position="106"/>
    </location>
</feature>
<dbReference type="PANTHER" id="PTHR22911:SF6">
    <property type="entry name" value="SOLUTE CARRIER FAMILY 35 MEMBER G1"/>
    <property type="match status" value="1"/>
</dbReference>
<feature type="transmembrane region" description="Helical" evidence="7">
    <location>
        <begin position="127"/>
        <end position="144"/>
    </location>
</feature>
<name>A0AA92C4J4_RHIRH</name>
<evidence type="ECO:0000256" key="2">
    <source>
        <dbReference type="ARBA" id="ARBA00009853"/>
    </source>
</evidence>
<sequence>MSCGTSFRSKPSSRPRASTPSHISSFFDRTSRLNGWQQPRISGPGTLVKTISENQTLGIGLRILSGFLFAAMSICIKATSGQVPVGQIVFFRSAFALIPLLIFLWWRNEFPRGLATRRPLGHLLRSSLGAAAMFASFASIARLPLAEATLLTYLSPTFTSIAGVVLLSERLTKWRVGGVLFGLAGVVTLVWPEIGHGVMDDARMWGYILGLLMGVLTSFALIMVRSLSRTENPGAIAFYFVIASMIGGLFTVPFGWVMPDNTQFALLVLAGLFGGFAHIAMTVAFRHAEASLLAPFEYLAILWPVLADLLIFNSPLSSTFITALPLILVGAALAAVEGRRRRPQS</sequence>